<dbReference type="AlphaFoldDB" id="A0A9J5ZGC6"/>
<sequence length="91" mass="10426">MPQINSNVLEMLRGGISHWQGRKRVPGGWKWTAGTVLGCFVWRKKKKKTQGSLGFGLGHWDGWKNEKGDWVEEIKEVWIRRGLPGSPKVLE</sequence>
<dbReference type="Proteomes" id="UP000824120">
    <property type="component" value="Chromosome 4"/>
</dbReference>
<comment type="caution">
    <text evidence="1">The sequence shown here is derived from an EMBL/GenBank/DDBJ whole genome shotgun (WGS) entry which is preliminary data.</text>
</comment>
<name>A0A9J5ZGC6_SOLCO</name>
<dbReference type="EMBL" id="JACXVP010000004">
    <property type="protein sequence ID" value="KAG5611477.1"/>
    <property type="molecule type" value="Genomic_DNA"/>
</dbReference>
<accession>A0A9J5ZGC6</accession>
<evidence type="ECO:0000313" key="2">
    <source>
        <dbReference type="Proteomes" id="UP000824120"/>
    </source>
</evidence>
<evidence type="ECO:0000313" key="1">
    <source>
        <dbReference type="EMBL" id="KAG5611477.1"/>
    </source>
</evidence>
<reference evidence="1 2" key="1">
    <citation type="submission" date="2020-09" db="EMBL/GenBank/DDBJ databases">
        <title>De no assembly of potato wild relative species, Solanum commersonii.</title>
        <authorList>
            <person name="Cho K."/>
        </authorList>
    </citation>
    <scope>NUCLEOTIDE SEQUENCE [LARGE SCALE GENOMIC DNA]</scope>
    <source>
        <strain evidence="1">LZ3.2</strain>
        <tissue evidence="1">Leaf</tissue>
    </source>
</reference>
<gene>
    <name evidence="1" type="ORF">H5410_022758</name>
</gene>
<organism evidence="1 2">
    <name type="scientific">Solanum commersonii</name>
    <name type="common">Commerson's wild potato</name>
    <name type="synonym">Commerson's nightshade</name>
    <dbReference type="NCBI Taxonomy" id="4109"/>
    <lineage>
        <taxon>Eukaryota</taxon>
        <taxon>Viridiplantae</taxon>
        <taxon>Streptophyta</taxon>
        <taxon>Embryophyta</taxon>
        <taxon>Tracheophyta</taxon>
        <taxon>Spermatophyta</taxon>
        <taxon>Magnoliopsida</taxon>
        <taxon>eudicotyledons</taxon>
        <taxon>Gunneridae</taxon>
        <taxon>Pentapetalae</taxon>
        <taxon>asterids</taxon>
        <taxon>lamiids</taxon>
        <taxon>Solanales</taxon>
        <taxon>Solanaceae</taxon>
        <taxon>Solanoideae</taxon>
        <taxon>Solaneae</taxon>
        <taxon>Solanum</taxon>
    </lineage>
</organism>
<proteinExistence type="predicted"/>
<protein>
    <submittedName>
        <fullName evidence="1">Uncharacterized protein</fullName>
    </submittedName>
</protein>
<keyword evidence="2" id="KW-1185">Reference proteome</keyword>